<gene>
    <name evidence="1" type="ORF">HNP36_003379</name>
</gene>
<evidence type="ECO:0008006" key="3">
    <source>
        <dbReference type="Google" id="ProtNLM"/>
    </source>
</evidence>
<keyword evidence="2" id="KW-1185">Reference proteome</keyword>
<dbReference type="EMBL" id="JACHLC010000005">
    <property type="protein sequence ID" value="MBB6372287.1"/>
    <property type="molecule type" value="Genomic_DNA"/>
</dbReference>
<protein>
    <recommendedName>
        <fullName evidence="3">Helix-turn-helix domain-containing protein</fullName>
    </recommendedName>
</protein>
<comment type="caution">
    <text evidence="1">The sequence shown here is derived from an EMBL/GenBank/DDBJ whole genome shotgun (WGS) entry which is preliminary data.</text>
</comment>
<evidence type="ECO:0000313" key="1">
    <source>
        <dbReference type="EMBL" id="MBB6372287.1"/>
    </source>
</evidence>
<dbReference type="Proteomes" id="UP000589738">
    <property type="component" value="Unassembled WGS sequence"/>
</dbReference>
<dbReference type="GO" id="GO:0043565">
    <property type="term" value="F:sequence-specific DNA binding"/>
    <property type="evidence" value="ECO:0007669"/>
    <property type="project" value="InterPro"/>
</dbReference>
<dbReference type="InterPro" id="IPR010921">
    <property type="entry name" value="Trp_repressor/repl_initiator"/>
</dbReference>
<sequence length="117" mass="14063">MEKLQPDYKRIYNDIIIKRCPENKEKCLSILRKKDLSFLDVIKLNSLIFGSQNRENNVLNQRHRSYDQSAIIEILNYQKKNNLNNIETARYFKLSRNTVAKWRKLSQNMLITNNYKP</sequence>
<dbReference type="SUPFAM" id="SSF48295">
    <property type="entry name" value="TrpR-like"/>
    <property type="match status" value="1"/>
</dbReference>
<accession>A0A841N6W2</accession>
<dbReference type="RefSeq" id="WP_184166755.1">
    <property type="nucleotide sequence ID" value="NZ_JACHLC010000005.1"/>
</dbReference>
<name>A0A841N6W2_9FLAO</name>
<reference evidence="1 2" key="1">
    <citation type="submission" date="2020-08" db="EMBL/GenBank/DDBJ databases">
        <title>Functional genomics of gut bacteria from endangered species of beetles.</title>
        <authorList>
            <person name="Carlos-Shanley C."/>
        </authorList>
    </citation>
    <scope>NUCLEOTIDE SEQUENCE [LARGE SCALE GENOMIC DNA]</scope>
    <source>
        <strain evidence="1 2">S00136</strain>
    </source>
</reference>
<organism evidence="1 2">
    <name type="scientific">Chryseobacterium shigense</name>
    <dbReference type="NCBI Taxonomy" id="297244"/>
    <lineage>
        <taxon>Bacteria</taxon>
        <taxon>Pseudomonadati</taxon>
        <taxon>Bacteroidota</taxon>
        <taxon>Flavobacteriia</taxon>
        <taxon>Flavobacteriales</taxon>
        <taxon>Weeksellaceae</taxon>
        <taxon>Chryseobacterium group</taxon>
        <taxon>Chryseobacterium</taxon>
    </lineage>
</organism>
<proteinExistence type="predicted"/>
<dbReference type="AlphaFoldDB" id="A0A841N6W2"/>
<evidence type="ECO:0000313" key="2">
    <source>
        <dbReference type="Proteomes" id="UP000589738"/>
    </source>
</evidence>